<dbReference type="EMBL" id="LR798322">
    <property type="protein sequence ID" value="CAB5223977.1"/>
    <property type="molecule type" value="Genomic_DNA"/>
</dbReference>
<proteinExistence type="predicted"/>
<accession>A0A6J7X3W4</accession>
<sequence>MKTPVYFLEEMMTIALGEHHMSLFINEFNKAKKMENKNKLEKQLFIGKVSEIIGFEKTVELLKEAKQAIEQL</sequence>
<reference evidence="1" key="1">
    <citation type="submission" date="2020-05" db="EMBL/GenBank/DDBJ databases">
        <authorList>
            <person name="Chiriac C."/>
            <person name="Salcher M."/>
            <person name="Ghai R."/>
            <person name="Kavagutti S V."/>
        </authorList>
    </citation>
    <scope>NUCLEOTIDE SEQUENCE</scope>
</reference>
<name>A0A6J7X3W4_9CAUD</name>
<organism evidence="1">
    <name type="scientific">uncultured Caudovirales phage</name>
    <dbReference type="NCBI Taxonomy" id="2100421"/>
    <lineage>
        <taxon>Viruses</taxon>
        <taxon>Duplodnaviria</taxon>
        <taxon>Heunggongvirae</taxon>
        <taxon>Uroviricota</taxon>
        <taxon>Caudoviricetes</taxon>
        <taxon>Peduoviridae</taxon>
        <taxon>Maltschvirus</taxon>
        <taxon>Maltschvirus maltsch</taxon>
    </lineage>
</organism>
<evidence type="ECO:0000313" key="1">
    <source>
        <dbReference type="EMBL" id="CAB5223977.1"/>
    </source>
</evidence>
<gene>
    <name evidence="1" type="ORF">UFOVP392_23</name>
</gene>
<protein>
    <submittedName>
        <fullName evidence="1">Uncharacterized protein</fullName>
    </submittedName>
</protein>